<sequence>MSRINLEPITQTDGAYPPVETWHPECCGDMDLIIKANGDWLHEGEVIQREKMVTLFSRILWREQDEYFLVTPAEKVRIQVEDAPFQIVRYEQSLDEQGRQIWRFFTKTNDVLTLGVDSDIELFERADALLPYASVRHGMWASFHRNVFYQLVEQATLVESKEGMLVQLVSAGKAYTLGTFHEM</sequence>
<feature type="domain" description="DUF1285" evidence="2">
    <location>
        <begin position="84"/>
        <end position="177"/>
    </location>
</feature>
<keyword evidence="4" id="KW-1185">Reference proteome</keyword>
<dbReference type="InterPro" id="IPR048342">
    <property type="entry name" value="DUF1285_C"/>
</dbReference>
<reference evidence="3 4" key="1">
    <citation type="submission" date="2016-06" db="EMBL/GenBank/DDBJ databases">
        <authorList>
            <person name="Kjaerup R.B."/>
            <person name="Dalgaard T.S."/>
            <person name="Juul-Madsen H.R."/>
        </authorList>
    </citation>
    <scope>NUCLEOTIDE SEQUENCE [LARGE SCALE GENOMIC DNA]</scope>
    <source>
        <strain evidence="3 4">CECT 5080</strain>
    </source>
</reference>
<dbReference type="Pfam" id="PF21028">
    <property type="entry name" value="DUF1285_C"/>
    <property type="match status" value="1"/>
</dbReference>
<dbReference type="PIRSF" id="PIRSF029557">
    <property type="entry name" value="UCP029557"/>
    <property type="match status" value="1"/>
</dbReference>
<organism evidence="3 4">
    <name type="scientific">Marinomonas aquimarina</name>
    <dbReference type="NCBI Taxonomy" id="295068"/>
    <lineage>
        <taxon>Bacteria</taxon>
        <taxon>Pseudomonadati</taxon>
        <taxon>Pseudomonadota</taxon>
        <taxon>Gammaproteobacteria</taxon>
        <taxon>Oceanospirillales</taxon>
        <taxon>Oceanospirillaceae</taxon>
        <taxon>Marinomonas</taxon>
    </lineage>
</organism>
<evidence type="ECO:0008006" key="5">
    <source>
        <dbReference type="Google" id="ProtNLM"/>
    </source>
</evidence>
<dbReference type="Gene3D" id="2.30.270.10">
    <property type="entry name" value="duf1285 protein"/>
    <property type="match status" value="1"/>
</dbReference>
<evidence type="ECO:0000259" key="2">
    <source>
        <dbReference type="Pfam" id="PF21028"/>
    </source>
</evidence>
<evidence type="ECO:0000313" key="4">
    <source>
        <dbReference type="Proteomes" id="UP000092627"/>
    </source>
</evidence>
<gene>
    <name evidence="3" type="ORF">MAQ5080_01641</name>
</gene>
<accession>A0A1A8TER7</accession>
<evidence type="ECO:0000313" key="3">
    <source>
        <dbReference type="EMBL" id="SBS30336.1"/>
    </source>
</evidence>
<dbReference type="Gene3D" id="3.10.540.10">
    <property type="entry name" value="duf1285 like domain"/>
    <property type="match status" value="1"/>
</dbReference>
<dbReference type="InterPro" id="IPR048341">
    <property type="entry name" value="DUF1285_N"/>
</dbReference>
<dbReference type="InterPro" id="IPR010707">
    <property type="entry name" value="DUF1285"/>
</dbReference>
<name>A0A1A8TER7_9GAMM</name>
<dbReference type="Pfam" id="PF06938">
    <property type="entry name" value="DUF1285_N"/>
    <property type="match status" value="1"/>
</dbReference>
<dbReference type="AlphaFoldDB" id="A0A1A8TER7"/>
<dbReference type="STRING" id="295068.MAQ5080_01641"/>
<proteinExistence type="predicted"/>
<dbReference type="EMBL" id="FLOC01000008">
    <property type="protein sequence ID" value="SBS30336.1"/>
    <property type="molecule type" value="Genomic_DNA"/>
</dbReference>
<dbReference type="RefSeq" id="WP_067208843.1">
    <property type="nucleotide sequence ID" value="NZ_FLOC01000008.1"/>
</dbReference>
<dbReference type="Proteomes" id="UP000092627">
    <property type="component" value="Unassembled WGS sequence"/>
</dbReference>
<dbReference type="InterPro" id="IPR023361">
    <property type="entry name" value="DUF1285_beta_roll_sf"/>
</dbReference>
<feature type="domain" description="DUF1285" evidence="1">
    <location>
        <begin position="17"/>
        <end position="83"/>
    </location>
</feature>
<dbReference type="OrthoDB" id="3078366at2"/>
<evidence type="ECO:0000259" key="1">
    <source>
        <dbReference type="Pfam" id="PF06938"/>
    </source>
</evidence>
<protein>
    <recommendedName>
        <fullName evidence="5">DUF1285 domain-containing protein</fullName>
    </recommendedName>
</protein>